<evidence type="ECO:0000259" key="1">
    <source>
        <dbReference type="PROSITE" id="PS50994"/>
    </source>
</evidence>
<dbReference type="Pfam" id="PF05380">
    <property type="entry name" value="Peptidase_A17"/>
    <property type="match status" value="1"/>
</dbReference>
<dbReference type="InterPro" id="IPR001584">
    <property type="entry name" value="Integrase_cat-core"/>
</dbReference>
<dbReference type="PANTHER" id="PTHR47331:SF4">
    <property type="entry name" value="PEPTIDASE S1 DOMAIN-CONTAINING PROTEIN"/>
    <property type="match status" value="1"/>
</dbReference>
<feature type="domain" description="Integrase catalytic" evidence="1">
    <location>
        <begin position="974"/>
        <end position="1166"/>
    </location>
</feature>
<dbReference type="SUPFAM" id="SSF56672">
    <property type="entry name" value="DNA/RNA polymerases"/>
    <property type="match status" value="1"/>
</dbReference>
<dbReference type="PANTHER" id="PTHR47331">
    <property type="entry name" value="PHD-TYPE DOMAIN-CONTAINING PROTEIN"/>
    <property type="match status" value="1"/>
</dbReference>
<dbReference type="AlphaFoldDB" id="W8B882"/>
<dbReference type="GO" id="GO:0003676">
    <property type="term" value="F:nucleic acid binding"/>
    <property type="evidence" value="ECO:0007669"/>
    <property type="project" value="InterPro"/>
</dbReference>
<organism evidence="2">
    <name type="scientific">Ceratitis capitata</name>
    <name type="common">Mediterranean fruit fly</name>
    <name type="synonym">Tephritis capitata</name>
    <dbReference type="NCBI Taxonomy" id="7213"/>
    <lineage>
        <taxon>Eukaryota</taxon>
        <taxon>Metazoa</taxon>
        <taxon>Ecdysozoa</taxon>
        <taxon>Arthropoda</taxon>
        <taxon>Hexapoda</taxon>
        <taxon>Insecta</taxon>
        <taxon>Pterygota</taxon>
        <taxon>Neoptera</taxon>
        <taxon>Endopterygota</taxon>
        <taxon>Diptera</taxon>
        <taxon>Brachycera</taxon>
        <taxon>Muscomorpha</taxon>
        <taxon>Tephritoidea</taxon>
        <taxon>Tephritidae</taxon>
        <taxon>Ceratitis</taxon>
        <taxon>Ceratitis</taxon>
    </lineage>
</organism>
<dbReference type="PROSITE" id="PS50994">
    <property type="entry name" value="INTEGRASE"/>
    <property type="match status" value="1"/>
</dbReference>
<dbReference type="InterPro" id="IPR043502">
    <property type="entry name" value="DNA/RNA_pol_sf"/>
</dbReference>
<reference evidence="2" key="2">
    <citation type="journal article" date="2014" name="BMC Genomics">
        <title>A genomic perspective to assessing quality of mass-reared SIT flies used in Mediterranean fruit fly (Ceratitis capitata) eradication in California.</title>
        <authorList>
            <person name="Calla B."/>
            <person name="Hall B."/>
            <person name="Hou S."/>
            <person name="Geib S.M."/>
        </authorList>
    </citation>
    <scope>NUCLEOTIDE SEQUENCE</scope>
</reference>
<dbReference type="InterPro" id="IPR012337">
    <property type="entry name" value="RNaseH-like_sf"/>
</dbReference>
<dbReference type="Pfam" id="PF18701">
    <property type="entry name" value="DUF5641"/>
    <property type="match status" value="1"/>
</dbReference>
<dbReference type="Gene3D" id="1.10.340.70">
    <property type="match status" value="1"/>
</dbReference>
<dbReference type="SUPFAM" id="SSF53098">
    <property type="entry name" value="Ribonuclease H-like"/>
    <property type="match status" value="2"/>
</dbReference>
<evidence type="ECO:0000313" key="2">
    <source>
        <dbReference type="EMBL" id="JAB85959.1"/>
    </source>
</evidence>
<dbReference type="Pfam" id="PF00078">
    <property type="entry name" value="RVT_1"/>
    <property type="match status" value="1"/>
</dbReference>
<proteinExistence type="evidence at transcript level"/>
<dbReference type="EMBL" id="GAMC01020596">
    <property type="protein sequence ID" value="JAB85959.1"/>
    <property type="molecule type" value="mRNA"/>
</dbReference>
<dbReference type="InterPro" id="IPR000477">
    <property type="entry name" value="RT_dom"/>
</dbReference>
<dbReference type="GO" id="GO:0015074">
    <property type="term" value="P:DNA integration"/>
    <property type="evidence" value="ECO:0007669"/>
    <property type="project" value="InterPro"/>
</dbReference>
<dbReference type="InterPro" id="IPR040676">
    <property type="entry name" value="DUF5641"/>
</dbReference>
<reference evidence="2" key="1">
    <citation type="submission" date="2013-07" db="EMBL/GenBank/DDBJ databases">
        <authorList>
            <person name="Geib S."/>
        </authorList>
    </citation>
    <scope>NUCLEOTIDE SEQUENCE</scope>
</reference>
<sequence length="1211" mass="139329">MAFIDDGSKISLIEESVVKAVGLKGPQDLLSLRWIGGKTTSELSQHIDLEVTGVGENIPYYQIRNVRTTKKLELPAQTLNFESFKLKYKISNDISVDDYENAIPRMLIGMPHINLVRPLEVINLDECFSIHRSNLGCILFGSNEESADGVVCRIDCDVSTMRDIQKQMAEYFSIDNFGVKPLQPVISEADKRAQTILFETTKQITTQYETGLLWAYDEIEFVESYNMALRRLEIIESKMSKDKTFFEWYNNKIAEYLNKSYARKLSHSEALKICPQTWYLPHFAVCNINKENKRRLVFDAAASINGVSFNSRLMKGPEAYQPKPLLSILFKFRQGQIGVCADIREMFHRVKIREADQEAQRFLWRNGDSTKEPEVYVMTAMIFGSVCSPCSAQYVKNLNAKKFEKDYPRAASAIIDCHYVDDYVDSFDTADEAIDISRMVKRINASAGFELRGFLSNCADVRFALSDESSSSSFPDIMNFDSNEVTTEKVLGMYWRCMDDRFCFILKFSRVPKDVLSGARRPTKAEVLSLTMSIFDPFGYLANVTIKSKIILQTLWRLNIDWKSPIPEEIFSEWYNWYKDLDQARSLNISRCYHEHFNKDTTKIDLHIFVDASELAYAAVAYWRIVVYGNVSVVFVAGKSRCSPIKALSVPRLELLAAVLGVRLKDIILSGHDVKPQNVTFWSDSKTVLSWIMSDSRCYKQFVAHRIAEILDSSDITWWRWVPGKQNPADDATRMQAKVANDSLWLSGPKFLEDPEASWPILSDGCIKQSCDVERRLKSIFVVDINPKLINFEKFSNYYKLLRVLSWVRLAVLKFKSIKINERKKSYPISSLQLTAKYIYETEKLICRLVQNWTYPDELRDLSNGDTVSKNSPLFNLTPMVDEEGVLRLSGRIDNAECVPLNTKRPIILPNSHHLTGLIARYYHEKYKHQNQESIVSAIRRKFWIPNLRRIVKSAAKNCQYCKNKRAEPKPPLMGQLPRDRLTAFVRVFSYTGVDFFGPYFVAVGRRREKRWGCLFTCLTVRAIHLELARDLSADAFIICLRNFINRRGVPTRIRSDRGTNFVGASKEDSMLVERGLVEEGTRHGIEWIFNSPGNPSAGGAWERMVRCVKRVLSFTLKAKVPQVETLQSLFIEAENLVNSRPLTYLPLDNQDAEPLTPNHFILGCPNDVQTPSIDDNICLRKQWQILQQMKQTFWKRWVLEYLPTLTRRSK</sequence>
<gene>
    <name evidence="2" type="primary">POL</name>
</gene>
<dbReference type="InterPro" id="IPR041588">
    <property type="entry name" value="Integrase_H2C2"/>
</dbReference>
<name>W8B882_CERCA</name>
<dbReference type="GO" id="GO:0071897">
    <property type="term" value="P:DNA biosynthetic process"/>
    <property type="evidence" value="ECO:0007669"/>
    <property type="project" value="UniProtKB-ARBA"/>
</dbReference>
<dbReference type="EMBL" id="GAMC01020592">
    <property type="protein sequence ID" value="JAB85963.1"/>
    <property type="molecule type" value="mRNA"/>
</dbReference>
<accession>W8B882</accession>
<dbReference type="GO" id="GO:0042575">
    <property type="term" value="C:DNA polymerase complex"/>
    <property type="evidence" value="ECO:0007669"/>
    <property type="project" value="UniProtKB-ARBA"/>
</dbReference>
<protein>
    <submittedName>
        <fullName evidence="2">Pro-Pol polyprotein</fullName>
    </submittedName>
</protein>
<dbReference type="Gene3D" id="3.30.420.10">
    <property type="entry name" value="Ribonuclease H-like superfamily/Ribonuclease H"/>
    <property type="match status" value="2"/>
</dbReference>
<dbReference type="InterPro" id="IPR008042">
    <property type="entry name" value="Retrotrans_Pao"/>
</dbReference>
<dbReference type="Pfam" id="PF17921">
    <property type="entry name" value="Integrase_H2C2"/>
    <property type="match status" value="1"/>
</dbReference>
<dbReference type="OrthoDB" id="8063085at2759"/>
<dbReference type="EMBL" id="GAMC01020598">
    <property type="protein sequence ID" value="JAB85957.1"/>
    <property type="molecule type" value="mRNA"/>
</dbReference>
<dbReference type="InterPro" id="IPR036397">
    <property type="entry name" value="RNaseH_sf"/>
</dbReference>